<dbReference type="AlphaFoldDB" id="A0A1M7ACV7"/>
<evidence type="ECO:0000313" key="2">
    <source>
        <dbReference type="Proteomes" id="UP000184363"/>
    </source>
</evidence>
<protein>
    <submittedName>
        <fullName evidence="1">Uncharacterized protein</fullName>
    </submittedName>
</protein>
<gene>
    <name evidence="1" type="ORF">SAMN05443637_12734</name>
</gene>
<accession>A0A1M7ACV7</accession>
<dbReference type="EMBL" id="FRAP01000027">
    <property type="protein sequence ID" value="SHL40455.1"/>
    <property type="molecule type" value="Genomic_DNA"/>
</dbReference>
<keyword evidence="2" id="KW-1185">Reference proteome</keyword>
<reference evidence="1 2" key="1">
    <citation type="submission" date="2016-11" db="EMBL/GenBank/DDBJ databases">
        <authorList>
            <person name="Jaros S."/>
            <person name="Januszkiewicz K."/>
            <person name="Wedrychowicz H."/>
        </authorList>
    </citation>
    <scope>NUCLEOTIDE SEQUENCE [LARGE SCALE GENOMIC DNA]</scope>
    <source>
        <strain evidence="1 2">DSM 43832</strain>
    </source>
</reference>
<organism evidence="1 2">
    <name type="scientific">Pseudonocardia thermophila</name>
    <dbReference type="NCBI Taxonomy" id="1848"/>
    <lineage>
        <taxon>Bacteria</taxon>
        <taxon>Bacillati</taxon>
        <taxon>Actinomycetota</taxon>
        <taxon>Actinomycetes</taxon>
        <taxon>Pseudonocardiales</taxon>
        <taxon>Pseudonocardiaceae</taxon>
        <taxon>Pseudonocardia</taxon>
    </lineage>
</organism>
<dbReference type="RefSeq" id="WP_268794559.1">
    <property type="nucleotide sequence ID" value="NZ_FRAP01000027.1"/>
</dbReference>
<dbReference type="Proteomes" id="UP000184363">
    <property type="component" value="Unassembled WGS sequence"/>
</dbReference>
<sequence>MLPRYEFRVAGHLSPAAREAVQAMSEGMTVEVAAPRPSCPGR</sequence>
<name>A0A1M7ACV7_PSETH</name>
<evidence type="ECO:0000313" key="1">
    <source>
        <dbReference type="EMBL" id="SHL40455.1"/>
    </source>
</evidence>
<proteinExistence type="predicted"/>